<dbReference type="AlphaFoldDB" id="A0AAD9T1I9"/>
<keyword evidence="10" id="KW-1185">Reference proteome</keyword>
<dbReference type="GO" id="GO:0071039">
    <property type="term" value="P:nuclear polyadenylation-dependent CUT catabolic process"/>
    <property type="evidence" value="ECO:0007669"/>
    <property type="project" value="TreeGrafter"/>
</dbReference>
<feature type="compositionally biased region" description="Low complexity" evidence="7">
    <location>
        <begin position="32"/>
        <end position="42"/>
    </location>
</feature>
<feature type="domain" description="CCHC-type" evidence="8">
    <location>
        <begin position="798"/>
        <end position="814"/>
    </location>
</feature>
<dbReference type="GO" id="GO:0003723">
    <property type="term" value="F:RNA binding"/>
    <property type="evidence" value="ECO:0007669"/>
    <property type="project" value="TreeGrafter"/>
</dbReference>
<sequence length="1008" mass="111156">MVDAKECHIDLATRDTRERKTLTTSDHVQEPTSTLLEPSRLRLSPRDDDSMDSKTKLIGRKRNLPRDTEAYELNDEDILQKRLKDHRNLATAVEGVLADICSSSRVPAPMESEFGTNQEPNPPLAAKASAYQVLWDGRQSHAADAESSGLFSLVSTDTQSSRDQDTVPQSSTVTTMQISRPAAVTHTWNAAVSSSLRTSFSSKIRSPASNISHANPAGDRTVRFEDSSNVIEPVTTSASLSQGPRSFQPFQKLGKEKESSFNGEEKGRYLEALFAHHRESPRIETAPAERVDLQNSSDDEDGGSCTAMALPVKSHPAPTTGPRHFRKVKPMVLETFTSVERAQYDPDLRAFLHEHAEERADGRAQNRLKVNKAERAGAALLGPNYPSHGPADTQIVPGIASTGSDYFISDGGGTHDFNDRNDSKGFDVQPRADTRLLDQDTRAPFVRLGTKDVKNLTGDERLKYNRAMYEDKTHRKVHKLYEFQQATQEAEKAISNGFPLSKDQQKIEDAMSQGRTFYPRRPHQPARYSKGPRMWTLPEAFDIDGKPFKLQDFMFNDFAPIFLKTFPDDWDSIKQKTLIGAYATYVNVFYSHMSPVKIFGNFLADARATAISPDAVTVEQAKQIARSQMSTYLNSLQISLPANSSSPNVPGQTATVDREAAEVSIAPVATSEPPASNAPVSAIPAVKSWKEVDVTMSGMDAARQRADLVDLELSEVELFLQQRYYPSSDPAIPRCLACSKTGHVSLTCPDMKCKACGTRGIHSESTCPLKKRCSKCRQPGHDKKACSEKLSLPRSEMSCDLCGSTDHLEISCHLVWRSFDPRPEEILKVREIHINCYSCGSGDHFGPECGLHRGSLYSGSVTWSRANLLKYIDPSSHVRALSAGKDFSVPPRARTGDANDPITIDESDDQTFICPPVQPRNAGKGSIQVKQPRPKKPKKPKKPKMAQTESDPAASTAKPGKGKGKKPAKTMANIFLEKQKKQAKRERKQHIKSLPEAQANASGAGRGQ</sequence>
<keyword evidence="6" id="KW-0539">Nucleus</keyword>
<evidence type="ECO:0000313" key="10">
    <source>
        <dbReference type="Proteomes" id="UP001285354"/>
    </source>
</evidence>
<dbReference type="PANTHER" id="PTHR46543:SF1">
    <property type="entry name" value="ZINC FINGER CCHC DOMAIN-CONTAINING PROTEIN 7"/>
    <property type="match status" value="1"/>
</dbReference>
<feature type="region of interest" description="Disordered" evidence="7">
    <location>
        <begin position="9"/>
        <end position="53"/>
    </location>
</feature>
<feature type="domain" description="CCHC-type" evidence="8">
    <location>
        <begin position="734"/>
        <end position="750"/>
    </location>
</feature>
<proteinExistence type="predicted"/>
<comment type="subcellular location">
    <subcellularLocation>
        <location evidence="1">Nucleus</location>
    </subcellularLocation>
</comment>
<dbReference type="InterPro" id="IPR051644">
    <property type="entry name" value="TRAMP_AT-DNA-binding"/>
</dbReference>
<keyword evidence="2" id="KW-0479">Metal-binding</keyword>
<dbReference type="InterPro" id="IPR001878">
    <property type="entry name" value="Znf_CCHC"/>
</dbReference>
<dbReference type="GO" id="GO:0071037">
    <property type="term" value="P:nuclear polyadenylation-dependent snRNA catabolic process"/>
    <property type="evidence" value="ECO:0007669"/>
    <property type="project" value="TreeGrafter"/>
</dbReference>
<dbReference type="PANTHER" id="PTHR46543">
    <property type="entry name" value="ZINC FINGER CCHC DOMAIN-CONTAINING PROTEIN 7"/>
    <property type="match status" value="1"/>
</dbReference>
<protein>
    <recommendedName>
        <fullName evidence="8">CCHC-type domain-containing protein</fullName>
    </recommendedName>
</protein>
<evidence type="ECO:0000256" key="6">
    <source>
        <dbReference type="ARBA" id="ARBA00023242"/>
    </source>
</evidence>
<name>A0AAD9T1I9_9HELO</name>
<organism evidence="9 10">
    <name type="scientific">Diplocarpon rosae</name>
    <dbReference type="NCBI Taxonomy" id="946125"/>
    <lineage>
        <taxon>Eukaryota</taxon>
        <taxon>Fungi</taxon>
        <taxon>Dikarya</taxon>
        <taxon>Ascomycota</taxon>
        <taxon>Pezizomycotina</taxon>
        <taxon>Leotiomycetes</taxon>
        <taxon>Helotiales</taxon>
        <taxon>Drepanopezizaceae</taxon>
        <taxon>Diplocarpon</taxon>
    </lineage>
</organism>
<dbReference type="EMBL" id="JAUBYV010000004">
    <property type="protein sequence ID" value="KAK2627551.1"/>
    <property type="molecule type" value="Genomic_DNA"/>
</dbReference>
<dbReference type="GO" id="GO:0008270">
    <property type="term" value="F:zinc ion binding"/>
    <property type="evidence" value="ECO:0007669"/>
    <property type="project" value="UniProtKB-KW"/>
</dbReference>
<dbReference type="GO" id="GO:0071035">
    <property type="term" value="P:nuclear polyadenylation-dependent rRNA catabolic process"/>
    <property type="evidence" value="ECO:0007669"/>
    <property type="project" value="TreeGrafter"/>
</dbReference>
<accession>A0AAD9T1I9</accession>
<keyword evidence="4" id="KW-0863">Zinc-finger</keyword>
<feature type="region of interest" description="Disordered" evidence="7">
    <location>
        <begin position="887"/>
        <end position="1008"/>
    </location>
</feature>
<keyword evidence="3" id="KW-0677">Repeat</keyword>
<evidence type="ECO:0000256" key="4">
    <source>
        <dbReference type="ARBA" id="ARBA00022771"/>
    </source>
</evidence>
<dbReference type="GO" id="GO:0071031">
    <property type="term" value="P:nuclear mRNA surveillance of mRNA 3'-end processing"/>
    <property type="evidence" value="ECO:0007669"/>
    <property type="project" value="TreeGrafter"/>
</dbReference>
<evidence type="ECO:0000256" key="1">
    <source>
        <dbReference type="ARBA" id="ARBA00004123"/>
    </source>
</evidence>
<dbReference type="Gene3D" id="4.10.60.10">
    <property type="entry name" value="Zinc finger, CCHC-type"/>
    <property type="match status" value="1"/>
</dbReference>
<evidence type="ECO:0000256" key="2">
    <source>
        <dbReference type="ARBA" id="ARBA00022723"/>
    </source>
</evidence>
<dbReference type="Proteomes" id="UP001285354">
    <property type="component" value="Unassembled WGS sequence"/>
</dbReference>
<reference evidence="9" key="1">
    <citation type="submission" date="2023-06" db="EMBL/GenBank/DDBJ databases">
        <title>Draft genome of Marssonina rosae.</title>
        <authorList>
            <person name="Cheng Q."/>
        </authorList>
    </citation>
    <scope>NUCLEOTIDE SEQUENCE</scope>
    <source>
        <strain evidence="9">R4</strain>
    </source>
</reference>
<feature type="compositionally biased region" description="Basic residues" evidence="7">
    <location>
        <begin position="932"/>
        <end position="944"/>
    </location>
</feature>
<dbReference type="GO" id="GO:0071038">
    <property type="term" value="P:TRAMP-dependent tRNA surveillance pathway"/>
    <property type="evidence" value="ECO:0007669"/>
    <property type="project" value="TreeGrafter"/>
</dbReference>
<feature type="domain" description="CCHC-type" evidence="8">
    <location>
        <begin position="772"/>
        <end position="788"/>
    </location>
</feature>
<evidence type="ECO:0000256" key="3">
    <source>
        <dbReference type="ARBA" id="ARBA00022737"/>
    </source>
</evidence>
<feature type="compositionally biased region" description="Basic residues" evidence="7">
    <location>
        <begin position="981"/>
        <end position="991"/>
    </location>
</feature>
<dbReference type="GO" id="GO:0031499">
    <property type="term" value="C:TRAMP complex"/>
    <property type="evidence" value="ECO:0007669"/>
    <property type="project" value="TreeGrafter"/>
</dbReference>
<evidence type="ECO:0000256" key="5">
    <source>
        <dbReference type="ARBA" id="ARBA00022833"/>
    </source>
</evidence>
<feature type="region of interest" description="Disordered" evidence="7">
    <location>
        <begin position="154"/>
        <end position="175"/>
    </location>
</feature>
<feature type="domain" description="CCHC-type" evidence="8">
    <location>
        <begin position="835"/>
        <end position="851"/>
    </location>
</feature>
<dbReference type="GO" id="GO:0071036">
    <property type="term" value="P:nuclear polyadenylation-dependent snoRNA catabolic process"/>
    <property type="evidence" value="ECO:0007669"/>
    <property type="project" value="TreeGrafter"/>
</dbReference>
<feature type="compositionally biased region" description="Basic and acidic residues" evidence="7">
    <location>
        <begin position="44"/>
        <end position="53"/>
    </location>
</feature>
<dbReference type="SMART" id="SM00343">
    <property type="entry name" value="ZnF_C2HC"/>
    <property type="match status" value="4"/>
</dbReference>
<comment type="caution">
    <text evidence="9">The sequence shown here is derived from an EMBL/GenBank/DDBJ whole genome shotgun (WGS) entry which is preliminary data.</text>
</comment>
<evidence type="ECO:0000259" key="8">
    <source>
        <dbReference type="SMART" id="SM00343"/>
    </source>
</evidence>
<keyword evidence="5" id="KW-0862">Zinc</keyword>
<evidence type="ECO:0000256" key="7">
    <source>
        <dbReference type="SAM" id="MobiDB-lite"/>
    </source>
</evidence>
<feature type="compositionally biased region" description="Polar residues" evidence="7">
    <location>
        <begin position="166"/>
        <end position="175"/>
    </location>
</feature>
<gene>
    <name evidence="9" type="ORF">QTJ16_003517</name>
</gene>
<feature type="compositionally biased region" description="Basic and acidic residues" evidence="7">
    <location>
        <begin position="9"/>
        <end position="21"/>
    </location>
</feature>
<evidence type="ECO:0000313" key="9">
    <source>
        <dbReference type="EMBL" id="KAK2627551.1"/>
    </source>
</evidence>